<dbReference type="EMBL" id="DS547168">
    <property type="protein sequence ID" value="EDQ99261.1"/>
    <property type="molecule type" value="Genomic_DNA"/>
</dbReference>
<dbReference type="RefSeq" id="XP_001890071.1">
    <property type="nucleotide sequence ID" value="XM_001890036.1"/>
</dbReference>
<dbReference type="GeneID" id="6085746"/>
<evidence type="ECO:0000313" key="1">
    <source>
        <dbReference type="EMBL" id="EDQ99261.1"/>
    </source>
</evidence>
<evidence type="ECO:0000313" key="2">
    <source>
        <dbReference type="Proteomes" id="UP000001194"/>
    </source>
</evidence>
<dbReference type="HOGENOM" id="CLU_2654925_0_0_1"/>
<organism evidence="2">
    <name type="scientific">Laccaria bicolor (strain S238N-H82 / ATCC MYA-4686)</name>
    <name type="common">Bicoloured deceiver</name>
    <name type="synonym">Laccaria laccata var. bicolor</name>
    <dbReference type="NCBI Taxonomy" id="486041"/>
    <lineage>
        <taxon>Eukaryota</taxon>
        <taxon>Fungi</taxon>
        <taxon>Dikarya</taxon>
        <taxon>Basidiomycota</taxon>
        <taxon>Agaricomycotina</taxon>
        <taxon>Agaricomycetes</taxon>
        <taxon>Agaricomycetidae</taxon>
        <taxon>Agaricales</taxon>
        <taxon>Agaricineae</taxon>
        <taxon>Hydnangiaceae</taxon>
        <taxon>Laccaria</taxon>
    </lineage>
</organism>
<dbReference type="Proteomes" id="UP000001194">
    <property type="component" value="Unassembled WGS sequence"/>
</dbReference>
<dbReference type="KEGG" id="lbc:LACBIDRAFT_316782"/>
<dbReference type="AlphaFoldDB" id="B0E1L7"/>
<reference evidence="1 2" key="1">
    <citation type="journal article" date="2008" name="Nature">
        <title>The genome of Laccaria bicolor provides insights into mycorrhizal symbiosis.</title>
        <authorList>
            <person name="Martin F."/>
            <person name="Aerts A."/>
            <person name="Ahren D."/>
            <person name="Brun A."/>
            <person name="Danchin E.G.J."/>
            <person name="Duchaussoy F."/>
            <person name="Gibon J."/>
            <person name="Kohler A."/>
            <person name="Lindquist E."/>
            <person name="Pereda V."/>
            <person name="Salamov A."/>
            <person name="Shapiro H.J."/>
            <person name="Wuyts J."/>
            <person name="Blaudez D."/>
            <person name="Buee M."/>
            <person name="Brokstein P."/>
            <person name="Canbaeck B."/>
            <person name="Cohen D."/>
            <person name="Courty P.E."/>
            <person name="Coutinho P.M."/>
            <person name="Delaruelle C."/>
            <person name="Detter J.C."/>
            <person name="Deveau A."/>
            <person name="DiFazio S."/>
            <person name="Duplessis S."/>
            <person name="Fraissinet-Tachet L."/>
            <person name="Lucic E."/>
            <person name="Frey-Klett P."/>
            <person name="Fourrey C."/>
            <person name="Feussner I."/>
            <person name="Gay G."/>
            <person name="Grimwood J."/>
            <person name="Hoegger P.J."/>
            <person name="Jain P."/>
            <person name="Kilaru S."/>
            <person name="Labbe J."/>
            <person name="Lin Y.C."/>
            <person name="Legue V."/>
            <person name="Le Tacon F."/>
            <person name="Marmeisse R."/>
            <person name="Melayah D."/>
            <person name="Montanini B."/>
            <person name="Muratet M."/>
            <person name="Nehls U."/>
            <person name="Niculita-Hirzel H."/>
            <person name="Oudot-Le Secq M.P."/>
            <person name="Peter M."/>
            <person name="Quesneville H."/>
            <person name="Rajashekar B."/>
            <person name="Reich M."/>
            <person name="Rouhier N."/>
            <person name="Schmutz J."/>
            <person name="Yin T."/>
            <person name="Chalot M."/>
            <person name="Henrissat B."/>
            <person name="Kuees U."/>
            <person name="Lucas S."/>
            <person name="Van de Peer Y."/>
            <person name="Podila G.K."/>
            <person name="Polle A."/>
            <person name="Pukkila P.J."/>
            <person name="Richardson P.M."/>
            <person name="Rouze P."/>
            <person name="Sanders I.R."/>
            <person name="Stajich J.E."/>
            <person name="Tunlid A."/>
            <person name="Tuskan G."/>
            <person name="Grigoriev I.V."/>
        </authorList>
    </citation>
    <scope>NUCLEOTIDE SEQUENCE [LARGE SCALE GENOMIC DNA]</scope>
    <source>
        <strain evidence="2">S238N-H82 / ATCC MYA-4686</strain>
    </source>
</reference>
<proteinExistence type="predicted"/>
<dbReference type="InParanoid" id="B0E1L7"/>
<keyword evidence="2" id="KW-1185">Reference proteome</keyword>
<gene>
    <name evidence="1" type="ORF">LACBIDRAFT_316782</name>
</gene>
<accession>B0E1L7</accession>
<protein>
    <submittedName>
        <fullName evidence="1">Predicted protein</fullName>
    </submittedName>
</protein>
<sequence>MTSKSRLCRPGHSQLCRFHLLLLEPRLVTKNNYYFCISRNLTPLQYRHSIRCSWLVFSSLSRLSTTLALRVLDMNS</sequence>
<name>B0E1L7_LACBS</name>